<dbReference type="GO" id="GO:0015187">
    <property type="term" value="F:glycine transmembrane transporter activity"/>
    <property type="evidence" value="ECO:0007669"/>
    <property type="project" value="UniProtKB-UniRule"/>
</dbReference>
<dbReference type="SUPFAM" id="SSF103506">
    <property type="entry name" value="Mitochondrial carrier"/>
    <property type="match status" value="1"/>
</dbReference>
<evidence type="ECO:0000256" key="10">
    <source>
        <dbReference type="HAMAP-Rule" id="MF_03064"/>
    </source>
</evidence>
<feature type="repeat" description="Solcar" evidence="11">
    <location>
        <begin position="16"/>
        <end position="110"/>
    </location>
</feature>
<keyword evidence="7 10" id="KW-0496">Mitochondrion</keyword>
<proteinExistence type="inferred from homology"/>
<dbReference type="EMBL" id="JARPMG010000005">
    <property type="protein sequence ID" value="KAJ8100783.1"/>
    <property type="molecule type" value="Genomic_DNA"/>
</dbReference>
<dbReference type="InterPro" id="IPR023395">
    <property type="entry name" value="MCP_dom_sf"/>
</dbReference>
<keyword evidence="5 10" id="KW-0999">Mitochondrion inner membrane</keyword>
<comment type="function">
    <text evidence="10">Mitochondrial glycine transporter that imports glycine into the mitochondrial matrix. Plays an important role in providing glycine for the first enzymatic step in heme biosynthesis, the condensation of glycine with succinyl-CoA to produce 5-aminolevulinate (ALA) in the miochondrial matrix.</text>
</comment>
<dbReference type="RefSeq" id="XP_056044233.1">
    <property type="nucleotide sequence ID" value="XM_056187672.1"/>
</dbReference>
<accession>A0AAD7QSR5</accession>
<evidence type="ECO:0000313" key="12">
    <source>
        <dbReference type="EMBL" id="KAJ8100783.1"/>
    </source>
</evidence>
<dbReference type="Gene3D" id="1.50.40.10">
    <property type="entry name" value="Mitochondrial carrier domain"/>
    <property type="match status" value="1"/>
</dbReference>
<gene>
    <name evidence="12" type="ORF">POJ06DRAFT_253675</name>
</gene>
<dbReference type="GeneID" id="80882838"/>
<comment type="similarity">
    <text evidence="10">Belongs to the mitochondrial carrier (TC 2.A.29) family. SLC25A38 subfamily.</text>
</comment>
<dbReference type="InterPro" id="IPR002067">
    <property type="entry name" value="MCP"/>
</dbReference>
<evidence type="ECO:0000256" key="4">
    <source>
        <dbReference type="ARBA" id="ARBA00022737"/>
    </source>
</evidence>
<feature type="repeat" description="Solcar" evidence="11">
    <location>
        <begin position="135"/>
        <end position="219"/>
    </location>
</feature>
<keyword evidence="3 10" id="KW-0812">Transmembrane</keyword>
<sequence>MTSAQTTASSNSAPNNLRSQHILSGFVSGFTSSVLLQPLDLLKTRIQQSPSSTLHSSWQELLSDISNGPNTRDGVLTALRKMWRGTLPSVLRTSVGSGLYFSTLHSMRSYIQQHSASSSRPATPSMQRSSVLPQIQGYANLLTGSFARGAVGFVMMPVTVLKVRFESTKYAHSSLFQTAKAIYSAHGVRGFYYGFGATFVRDAPYAGIYVWLYEYMKSTLPAFLLGTPFAGRVTTQDCTSQVLSSPVSVAVNSICAGIAATTAVTVTNPFDAVKTRMQLFPDRYGTKMWAAFAAVLREENGIRGLFDGLGLRVVRKGLSSGIAWCLYEELIRQS</sequence>
<evidence type="ECO:0000256" key="8">
    <source>
        <dbReference type="ARBA" id="ARBA00023136"/>
    </source>
</evidence>
<comment type="subcellular location">
    <subcellularLocation>
        <location evidence="1 10">Mitochondrion inner membrane</location>
        <topology evidence="1 10">Multi-pass membrane protein</topology>
    </subcellularLocation>
</comment>
<evidence type="ECO:0000256" key="1">
    <source>
        <dbReference type="ARBA" id="ARBA00004448"/>
    </source>
</evidence>
<evidence type="ECO:0000256" key="7">
    <source>
        <dbReference type="ARBA" id="ARBA00023128"/>
    </source>
</evidence>
<dbReference type="Pfam" id="PF00153">
    <property type="entry name" value="Mito_carr"/>
    <property type="match status" value="3"/>
</dbReference>
<protein>
    <recommendedName>
        <fullName evidence="10">Mitochondrial glycine transporter</fullName>
    </recommendedName>
    <alternativeName>
        <fullName evidence="10">Solute carrier family 25 member 38 homolog</fullName>
    </alternativeName>
</protein>
<dbReference type="HAMAP" id="MF_03064">
    <property type="entry name" value="SLC25A38"/>
    <property type="match status" value="1"/>
</dbReference>
<keyword evidence="8 10" id="KW-0472">Membrane</keyword>
<evidence type="ECO:0000256" key="6">
    <source>
        <dbReference type="ARBA" id="ARBA00022989"/>
    </source>
</evidence>
<evidence type="ECO:0000313" key="13">
    <source>
        <dbReference type="Proteomes" id="UP001217417"/>
    </source>
</evidence>
<dbReference type="PRINTS" id="PR00926">
    <property type="entry name" value="MITOCARRIER"/>
</dbReference>
<evidence type="ECO:0000256" key="9">
    <source>
        <dbReference type="ARBA" id="ARBA00034060"/>
    </source>
</evidence>
<dbReference type="InterPro" id="IPR030847">
    <property type="entry name" value="Hem25/SLC25A38"/>
</dbReference>
<name>A0AAD7QSR5_9ASCO</name>
<organism evidence="12 13">
    <name type="scientific">Lipomyces tetrasporus</name>
    <dbReference type="NCBI Taxonomy" id="54092"/>
    <lineage>
        <taxon>Eukaryota</taxon>
        <taxon>Fungi</taxon>
        <taxon>Dikarya</taxon>
        <taxon>Ascomycota</taxon>
        <taxon>Saccharomycotina</taxon>
        <taxon>Lipomycetes</taxon>
        <taxon>Lipomycetales</taxon>
        <taxon>Lipomycetaceae</taxon>
        <taxon>Lipomyces</taxon>
    </lineage>
</organism>
<comment type="caution">
    <text evidence="12">The sequence shown here is derived from an EMBL/GenBank/DDBJ whole genome shotgun (WGS) entry which is preliminary data.</text>
</comment>
<dbReference type="GO" id="GO:0005743">
    <property type="term" value="C:mitochondrial inner membrane"/>
    <property type="evidence" value="ECO:0007669"/>
    <property type="project" value="UniProtKB-SubCell"/>
</dbReference>
<keyword evidence="6 10" id="KW-1133">Transmembrane helix</keyword>
<evidence type="ECO:0000256" key="5">
    <source>
        <dbReference type="ARBA" id="ARBA00022792"/>
    </source>
</evidence>
<dbReference type="InterPro" id="IPR018108">
    <property type="entry name" value="MCP_transmembrane"/>
</dbReference>
<dbReference type="GO" id="GO:1904983">
    <property type="term" value="P:glycine import into mitochondrion"/>
    <property type="evidence" value="ECO:0007669"/>
    <property type="project" value="UniProtKB-UniRule"/>
</dbReference>
<feature type="repeat" description="Solcar" evidence="11">
    <location>
        <begin position="247"/>
        <end position="333"/>
    </location>
</feature>
<dbReference type="PANTHER" id="PTHR46181:SF3">
    <property type="entry name" value="MITOCHONDRIAL GLYCINE TRANSPORTER"/>
    <property type="match status" value="1"/>
</dbReference>
<evidence type="ECO:0000256" key="3">
    <source>
        <dbReference type="ARBA" id="ARBA00022692"/>
    </source>
</evidence>
<keyword evidence="4 10" id="KW-0677">Repeat</keyword>
<evidence type="ECO:0000256" key="11">
    <source>
        <dbReference type="PROSITE-ProRule" id="PRU00282"/>
    </source>
</evidence>
<keyword evidence="2 10" id="KW-0813">Transport</keyword>
<dbReference type="PANTHER" id="PTHR46181">
    <property type="entry name" value="MITOCHONDRIAL GLYCINE TRANSPORTER"/>
    <property type="match status" value="1"/>
</dbReference>
<keyword evidence="13" id="KW-1185">Reference proteome</keyword>
<evidence type="ECO:0000256" key="2">
    <source>
        <dbReference type="ARBA" id="ARBA00022448"/>
    </source>
</evidence>
<dbReference type="PROSITE" id="PS50920">
    <property type="entry name" value="SOLCAR"/>
    <property type="match status" value="3"/>
</dbReference>
<comment type="catalytic activity">
    <reaction evidence="9 10">
        <text>glycine(in) = glycine(out)</text>
        <dbReference type="Rhea" id="RHEA:70715"/>
        <dbReference type="ChEBI" id="CHEBI:57305"/>
    </reaction>
</comment>
<dbReference type="Proteomes" id="UP001217417">
    <property type="component" value="Unassembled WGS sequence"/>
</dbReference>
<reference evidence="12" key="1">
    <citation type="submission" date="2023-03" db="EMBL/GenBank/DDBJ databases">
        <title>Near-Complete genome sequence of Lipomyces tetrasporous NRRL Y-64009, an oleaginous yeast capable of growing on lignocellulosic hydrolysates.</title>
        <authorList>
            <consortium name="Lawrence Berkeley National Laboratory"/>
            <person name="Jagtap S.S."/>
            <person name="Liu J.-J."/>
            <person name="Walukiewicz H.E."/>
            <person name="Pangilinan J."/>
            <person name="Lipzen A."/>
            <person name="Ahrendt S."/>
            <person name="Koriabine M."/>
            <person name="Cobaugh K."/>
            <person name="Salamov A."/>
            <person name="Yoshinaga Y."/>
            <person name="Ng V."/>
            <person name="Daum C."/>
            <person name="Grigoriev I.V."/>
            <person name="Slininger P.J."/>
            <person name="Dien B.S."/>
            <person name="Jin Y.-S."/>
            <person name="Rao C.V."/>
        </authorList>
    </citation>
    <scope>NUCLEOTIDE SEQUENCE</scope>
    <source>
        <strain evidence="12">NRRL Y-64009</strain>
    </source>
</reference>
<dbReference type="AlphaFoldDB" id="A0AAD7QSR5"/>